<dbReference type="Pfam" id="PF03797">
    <property type="entry name" value="Autotransporter"/>
    <property type="match status" value="1"/>
</dbReference>
<proteinExistence type="predicted"/>
<dbReference type="InterPro" id="IPR024973">
    <property type="entry name" value="ESPR"/>
</dbReference>
<dbReference type="PANTHER" id="PTHR35037:SF3">
    <property type="entry name" value="C-TERMINAL REGION OF AIDA-LIKE PROTEIN"/>
    <property type="match status" value="1"/>
</dbReference>
<dbReference type="InterPro" id="IPR036709">
    <property type="entry name" value="Autotransporte_beta_dom_sf"/>
</dbReference>
<dbReference type="Proteomes" id="UP000244064">
    <property type="component" value="Unassembled WGS sequence"/>
</dbReference>
<dbReference type="SUPFAM" id="SSF51126">
    <property type="entry name" value="Pectin lyase-like"/>
    <property type="match status" value="3"/>
</dbReference>
<dbReference type="InterPro" id="IPR011050">
    <property type="entry name" value="Pectin_lyase_fold/virulence"/>
</dbReference>
<dbReference type="InterPro" id="IPR012332">
    <property type="entry name" value="Autotransporter_pectin_lyase_C"/>
</dbReference>
<dbReference type="Pfam" id="PF13018">
    <property type="entry name" value="ESPR"/>
    <property type="match status" value="1"/>
</dbReference>
<keyword evidence="5" id="KW-1185">Reference proteome</keyword>
<dbReference type="Gene3D" id="2.160.20.20">
    <property type="match status" value="2"/>
</dbReference>
<evidence type="ECO:0000313" key="5">
    <source>
        <dbReference type="Proteomes" id="UP000244064"/>
    </source>
</evidence>
<accession>A0A2T5PAG0</accession>
<comment type="caution">
    <text evidence="4">The sequence shown here is derived from an EMBL/GenBank/DDBJ whole genome shotgun (WGS) entry which is preliminary data.</text>
</comment>
<keyword evidence="2" id="KW-0843">Virulence</keyword>
<dbReference type="Gene3D" id="2.40.128.130">
    <property type="entry name" value="Autotransporter beta-domain"/>
    <property type="match status" value="1"/>
</dbReference>
<reference evidence="4 5" key="1">
    <citation type="submission" date="2018-04" db="EMBL/GenBank/DDBJ databases">
        <title>Pseudomonas sp. nov., isolated from mangrove soil.</title>
        <authorList>
            <person name="Chen C."/>
        </authorList>
    </citation>
    <scope>NUCLEOTIDE SEQUENCE [LARGE SCALE GENOMIC DNA]</scope>
    <source>
        <strain evidence="4 5">TC-11</strain>
    </source>
</reference>
<dbReference type="InterPro" id="IPR006315">
    <property type="entry name" value="OM_autotransptr_brl_dom"/>
</dbReference>
<dbReference type="SMART" id="SM00869">
    <property type="entry name" value="Autotransporter"/>
    <property type="match status" value="1"/>
</dbReference>
<dbReference type="PROSITE" id="PS51208">
    <property type="entry name" value="AUTOTRANSPORTER"/>
    <property type="match status" value="1"/>
</dbReference>
<dbReference type="InterPro" id="IPR051551">
    <property type="entry name" value="Autotransporter_adhesion"/>
</dbReference>
<dbReference type="GO" id="GO:0019867">
    <property type="term" value="C:outer membrane"/>
    <property type="evidence" value="ECO:0007669"/>
    <property type="project" value="InterPro"/>
</dbReference>
<dbReference type="Pfam" id="PF12951">
    <property type="entry name" value="PATR"/>
    <property type="match status" value="6"/>
</dbReference>
<dbReference type="RefSeq" id="WP_108106838.1">
    <property type="nucleotide sequence ID" value="NZ_QASN01000015.1"/>
</dbReference>
<dbReference type="InterPro" id="IPR013425">
    <property type="entry name" value="Autotrns_rpt"/>
</dbReference>
<name>A0A2T5PAG0_9PSED</name>
<dbReference type="InterPro" id="IPR005546">
    <property type="entry name" value="Autotransporte_beta"/>
</dbReference>
<organism evidence="4 5">
    <name type="scientific">Pseudomonas mangrovi</name>
    <dbReference type="NCBI Taxonomy" id="2161748"/>
    <lineage>
        <taxon>Bacteria</taxon>
        <taxon>Pseudomonadati</taxon>
        <taxon>Pseudomonadota</taxon>
        <taxon>Gammaproteobacteria</taxon>
        <taxon>Pseudomonadales</taxon>
        <taxon>Pseudomonadaceae</taxon>
        <taxon>Pseudomonas</taxon>
    </lineage>
</organism>
<dbReference type="EMBL" id="QASN01000015">
    <property type="protein sequence ID" value="PTU74695.1"/>
    <property type="molecule type" value="Genomic_DNA"/>
</dbReference>
<dbReference type="SUPFAM" id="SSF103515">
    <property type="entry name" value="Autotransporter"/>
    <property type="match status" value="1"/>
</dbReference>
<evidence type="ECO:0000256" key="1">
    <source>
        <dbReference type="ARBA" id="ARBA00022729"/>
    </source>
</evidence>
<dbReference type="PANTHER" id="PTHR35037">
    <property type="entry name" value="C-TERMINAL REGION OF AIDA-LIKE PROTEIN"/>
    <property type="match status" value="1"/>
</dbReference>
<feature type="domain" description="Autotransporter" evidence="3">
    <location>
        <begin position="882"/>
        <end position="1161"/>
    </location>
</feature>
<evidence type="ECO:0000313" key="4">
    <source>
        <dbReference type="EMBL" id="PTU74695.1"/>
    </source>
</evidence>
<keyword evidence="1" id="KW-0732">Signal</keyword>
<dbReference type="AlphaFoldDB" id="A0A2T5PAG0"/>
<sequence>MNRSYCSLFNAALGAWVAVPETARARGKNKTSSRLACLLISALGSLLLSPSANAVSLNWNSNNAEWSVAGNWDLAQLPTDFDYAFIANNRTALISDGYSADVNNISVGFSTFGALNITNGSLIADNAFRIGSLDGATVIVDGSNASIQTYHLFIGGSGTMDQATSGTLTVRNGASVTSANVNVTNDTLNTGVLNIEGVAGSRGLLITRNIVEGYYGQGAGTVNFDGGILRLSTAQNNLFENFESGDIIFKAGGGFIDTNGFNATTSVGLQGVGGLTKQGAGTLTLSGTNTYSGGTTIDGGTISISANNNLGTGVLTLDGGTLQTTSSFTSSRATTLAAGGGTFNTNAGTTLTQSGQISGSGTLTKTGTGTLLLNASNNNYTGGTVVSQGTLIANNFAITDIGNVTNNATLELSVDSSSTTINYHDSISGTGGLVKSGAGSVVLLGNNSYSGGTTISAGILALLGTDGSLTGNVINNAGFVISRSNAYTFSGDISGTGTFTKSGSATTTLTGNNTYSGNTTITSGTLQVGTGGTTGSLGTGNTINNSTLTFNRSDDSSYAGVISGTGTVTKQGAGTLNLSGANTYSGGTTVSAGTLQGNSTSLQGNILNNAVVNFDQTADGVYAGVMSGTGGFIKSGAGRLTLSAANTYIGNTTINDGTLAVNGSLMGDVQVNNGGRLQGTGSVGSVTLASGGVYAPGNSIGTQVVNGDLAFNGGSIYQVETDPTGAGSDLIQVNGVATLAGQVQHIGENGTYRPLSTYTILSATGGFAGTTFAGATSDYAFLTPTLTYDLNNVYLALLRNDLAVAGFGQSKNQIATASALDSLPTGGALQSVILGLKTSEVPGTLNALSGELYASASGAVLQNGQEFSHSLLQRSGNQLDESKRTALPLWIETEGATRRNEGNGNSAEAIQRGSSVAVGGELAMPNDWILGGALRYGDHRLSVDGRSSHADIDSYSFGLYGRRTLPLDAGVLRMTLGGIYGIHSIDTERDIDTAGMRQSLSADYDATSQQVFAELGYAMNMGANIQLEPYASLSWSQVASDSFTEKGGNAALHGDSQNEDMTATTLGLRSQVLLNNGQFQLDAGLGWQHNYSDVNPQASLNFLGSSAFTVEGASISRDTALVDLGASYRIAPGVTIRAGYTGQFGDNLSSNGGNLTLNWEI</sequence>
<evidence type="ECO:0000256" key="2">
    <source>
        <dbReference type="ARBA" id="ARBA00023026"/>
    </source>
</evidence>
<dbReference type="OrthoDB" id="5760545at2"/>
<dbReference type="NCBIfam" id="TIGR02601">
    <property type="entry name" value="autotrns_rpt"/>
    <property type="match status" value="6"/>
</dbReference>
<gene>
    <name evidence="4" type="ORF">DBO85_08505</name>
</gene>
<protein>
    <recommendedName>
        <fullName evidence="3">Autotransporter domain-containing protein</fullName>
    </recommendedName>
</protein>
<dbReference type="NCBIfam" id="TIGR01414">
    <property type="entry name" value="autotrans_barl"/>
    <property type="match status" value="1"/>
</dbReference>
<evidence type="ECO:0000259" key="3">
    <source>
        <dbReference type="PROSITE" id="PS51208"/>
    </source>
</evidence>